<comment type="similarity">
    <text evidence="1">Belongs to the prokaryotic/mitochondrial release factor family.</text>
</comment>
<feature type="domain" description="Prokaryotic-type class I peptide chain release factors" evidence="2">
    <location>
        <begin position="71"/>
        <end position="153"/>
    </location>
</feature>
<sequence>MAAASPLRPSPTVQPLWLHCAVTVLATPHRAAGSGRYTAFDSGFDTDDLKTARQWRQSFTQDGLPKGNTIYSRSSGPGGQHVNKTETKATTTWAVGELAGMVPLLIRPRLRMSRYYTKANDSFTIHAQEQRSRTANAEANRVKLYEELVALYEASVPGESRPETATKYKAV</sequence>
<evidence type="ECO:0000313" key="3">
    <source>
        <dbReference type="EMBL" id="CAK7272502.1"/>
    </source>
</evidence>
<dbReference type="InterPro" id="IPR052104">
    <property type="entry name" value="Mito_Release_Factor_mL62"/>
</dbReference>
<dbReference type="Proteomes" id="UP001642501">
    <property type="component" value="Unassembled WGS sequence"/>
</dbReference>
<name>A0ABP0DYY7_9PEZI</name>
<dbReference type="InterPro" id="IPR000352">
    <property type="entry name" value="Pep_chain_release_fac_I"/>
</dbReference>
<accession>A0ABP0DYY7</accession>
<protein>
    <recommendedName>
        <fullName evidence="2">Prokaryotic-type class I peptide chain release factors domain-containing protein</fullName>
    </recommendedName>
</protein>
<evidence type="ECO:0000313" key="4">
    <source>
        <dbReference type="Proteomes" id="UP001642501"/>
    </source>
</evidence>
<dbReference type="Pfam" id="PF00472">
    <property type="entry name" value="RF-1"/>
    <property type="match status" value="1"/>
</dbReference>
<comment type="caution">
    <text evidence="3">The sequence shown here is derived from an EMBL/GenBank/DDBJ whole genome shotgun (WGS) entry which is preliminary data.</text>
</comment>
<dbReference type="InterPro" id="IPR045853">
    <property type="entry name" value="Pep_chain_release_fac_I_sf"/>
</dbReference>
<dbReference type="SUPFAM" id="SSF75620">
    <property type="entry name" value="Release factor"/>
    <property type="match status" value="1"/>
</dbReference>
<dbReference type="Gene3D" id="3.30.160.20">
    <property type="match status" value="1"/>
</dbReference>
<organism evidence="3 4">
    <name type="scientific">Sporothrix epigloea</name>
    <dbReference type="NCBI Taxonomy" id="1892477"/>
    <lineage>
        <taxon>Eukaryota</taxon>
        <taxon>Fungi</taxon>
        <taxon>Dikarya</taxon>
        <taxon>Ascomycota</taxon>
        <taxon>Pezizomycotina</taxon>
        <taxon>Sordariomycetes</taxon>
        <taxon>Sordariomycetidae</taxon>
        <taxon>Ophiostomatales</taxon>
        <taxon>Ophiostomataceae</taxon>
        <taxon>Sporothrix</taxon>
    </lineage>
</organism>
<keyword evidence="4" id="KW-1185">Reference proteome</keyword>
<gene>
    <name evidence="3" type="ORF">SEPCBS57363_005163</name>
</gene>
<reference evidence="3 4" key="1">
    <citation type="submission" date="2024-01" db="EMBL/GenBank/DDBJ databases">
        <authorList>
            <person name="Allen C."/>
            <person name="Tagirdzhanova G."/>
        </authorList>
    </citation>
    <scope>NUCLEOTIDE SEQUENCE [LARGE SCALE GENOMIC DNA]</scope>
    <source>
        <strain evidence="3 4">CBS 573.63</strain>
    </source>
</reference>
<proteinExistence type="inferred from homology"/>
<dbReference type="PANTHER" id="PTHR11075">
    <property type="entry name" value="PEPTIDE CHAIN RELEASE FACTOR"/>
    <property type="match status" value="1"/>
</dbReference>
<evidence type="ECO:0000259" key="2">
    <source>
        <dbReference type="Pfam" id="PF00472"/>
    </source>
</evidence>
<evidence type="ECO:0000256" key="1">
    <source>
        <dbReference type="ARBA" id="ARBA00010835"/>
    </source>
</evidence>
<dbReference type="EMBL" id="CAWUOM010000109">
    <property type="protein sequence ID" value="CAK7272502.1"/>
    <property type="molecule type" value="Genomic_DNA"/>
</dbReference>
<dbReference type="PANTHER" id="PTHR11075:SF54">
    <property type="entry name" value="LARGE RIBOSOMAL SUBUNIT PROTEIN ML62"/>
    <property type="match status" value="1"/>
</dbReference>